<dbReference type="PANTHER" id="PTHR43283">
    <property type="entry name" value="BETA-LACTAMASE-RELATED"/>
    <property type="match status" value="1"/>
</dbReference>
<feature type="domain" description="Beta-lactamase-related" evidence="4">
    <location>
        <begin position="94"/>
        <end position="430"/>
    </location>
</feature>
<feature type="region of interest" description="Disordered" evidence="2">
    <location>
        <begin position="636"/>
        <end position="680"/>
    </location>
</feature>
<feature type="chain" id="PRO_5045443164" evidence="3">
    <location>
        <begin position="29"/>
        <end position="680"/>
    </location>
</feature>
<evidence type="ECO:0000313" key="6">
    <source>
        <dbReference type="Proteomes" id="UP001519064"/>
    </source>
</evidence>
<evidence type="ECO:0000313" key="5">
    <source>
        <dbReference type="EMBL" id="MBO8193571.1"/>
    </source>
</evidence>
<feature type="region of interest" description="Disordered" evidence="2">
    <location>
        <begin position="27"/>
        <end position="47"/>
    </location>
</feature>
<dbReference type="Pfam" id="PF00144">
    <property type="entry name" value="Beta-lactamase"/>
    <property type="match status" value="1"/>
</dbReference>
<gene>
    <name evidence="5" type="ORF">ITI46_18170</name>
</gene>
<dbReference type="RefSeq" id="WP_209240689.1">
    <property type="nucleotide sequence ID" value="NZ_JADKMA010000087.1"/>
</dbReference>
<feature type="compositionally biased region" description="Basic and acidic residues" evidence="2">
    <location>
        <begin position="457"/>
        <end position="469"/>
    </location>
</feature>
<dbReference type="InterPro" id="IPR012338">
    <property type="entry name" value="Beta-lactam/transpept-like"/>
</dbReference>
<feature type="region of interest" description="Disordered" evidence="2">
    <location>
        <begin position="436"/>
        <end position="506"/>
    </location>
</feature>
<accession>A0ABS3XDV5</accession>
<dbReference type="EMBL" id="JADKMA010000087">
    <property type="protein sequence ID" value="MBO8193571.1"/>
    <property type="molecule type" value="Genomic_DNA"/>
</dbReference>
<proteinExistence type="predicted"/>
<dbReference type="SUPFAM" id="SSF56601">
    <property type="entry name" value="beta-lactamase/transpeptidase-like"/>
    <property type="match status" value="1"/>
</dbReference>
<dbReference type="Gene3D" id="2.60.120.260">
    <property type="entry name" value="Galactose-binding domain-like"/>
    <property type="match status" value="1"/>
</dbReference>
<evidence type="ECO:0000256" key="3">
    <source>
        <dbReference type="SAM" id="SignalP"/>
    </source>
</evidence>
<comment type="caution">
    <text evidence="5">The sequence shown here is derived from an EMBL/GenBank/DDBJ whole genome shotgun (WGS) entry which is preliminary data.</text>
</comment>
<feature type="compositionally biased region" description="Low complexity" evidence="2">
    <location>
        <begin position="669"/>
        <end position="680"/>
    </location>
</feature>
<sequence>MRVAAYVILPVSALVVLAGLLAPVPPSAASGGRGTEPVAGPGAARGFDQPARGFAPAGTVLRRATPAEAGLDPAPIDAFLRRLAGWTDPEHGVDYLFPGATALLAHDGAVVARKASGDAVRYTGQRELPPARRVPARTDTIYDLASLSKLFTTLVAVQQIEAGRLRLDVPVARYLPGFAAHGKGGITVKQLLVHTSGLPSDPRPPLWENSGGQQARREAILQARPFARPGATYRYSDLNLLSMQLVLEQVTGQRLDRLVREGITEPLRMRDTAYNPPAAWRPRIAATSYKVSPARGMLRGAVHDDNAWALGGVAGHAGVFSTVDDLAVLAQALLNGGTYQGRRILGRRAMAMLERNYTSRFPGDDHGLGFELDQAWYMGGLSSPRTLGHTGFTGTSLVIDPLSRSFAILLTNRVHPIDETTSINPARRALGQALARSIPVRAPGGGRSWSDGPSDGRGSEGRRSGRDGEGQDGGTLTTGPILAARARHAARKPRDPAGPSGARGPLRISYDAFMDIDDLDRFVLERSTDGGRNWRTVPGTERSGYHGRTWQRVRAQLPAGPYPAGLRLRWRYTTTPLSGGRGVNVAGVLVTDGTRVLFNSDCPDAPLTADSWQQLPPPWPLAHAAGLPPGGLPVSCPPGSGPHAAEPHMSTVPRPLRAPAGPMPAAPYRGSSTTGAGRRG</sequence>
<dbReference type="Gene3D" id="3.40.710.10">
    <property type="entry name" value="DD-peptidase/beta-lactamase superfamily"/>
    <property type="match status" value="1"/>
</dbReference>
<dbReference type="Proteomes" id="UP001519064">
    <property type="component" value="Unassembled WGS sequence"/>
</dbReference>
<keyword evidence="3" id="KW-0732">Signal</keyword>
<dbReference type="GO" id="GO:0016787">
    <property type="term" value="F:hydrolase activity"/>
    <property type="evidence" value="ECO:0007669"/>
    <property type="project" value="UniProtKB-KW"/>
</dbReference>
<name>A0ABS3XDV5_9ACTN</name>
<evidence type="ECO:0000256" key="2">
    <source>
        <dbReference type="SAM" id="MobiDB-lite"/>
    </source>
</evidence>
<organism evidence="5 6">
    <name type="scientific">Streptomyces oryzae</name>
    <dbReference type="NCBI Taxonomy" id="1434886"/>
    <lineage>
        <taxon>Bacteria</taxon>
        <taxon>Bacillati</taxon>
        <taxon>Actinomycetota</taxon>
        <taxon>Actinomycetes</taxon>
        <taxon>Kitasatosporales</taxon>
        <taxon>Streptomycetaceae</taxon>
        <taxon>Streptomyces</taxon>
    </lineage>
</organism>
<protein>
    <submittedName>
        <fullName evidence="5">Serine hydrolase</fullName>
    </submittedName>
</protein>
<feature type="signal peptide" evidence="3">
    <location>
        <begin position="1"/>
        <end position="28"/>
    </location>
</feature>
<evidence type="ECO:0000259" key="4">
    <source>
        <dbReference type="Pfam" id="PF00144"/>
    </source>
</evidence>
<keyword evidence="6" id="KW-1185">Reference proteome</keyword>
<dbReference type="PANTHER" id="PTHR43283:SF11">
    <property type="entry name" value="BETA-LACTAMASE-RELATED DOMAIN-CONTAINING PROTEIN"/>
    <property type="match status" value="1"/>
</dbReference>
<dbReference type="InterPro" id="IPR001466">
    <property type="entry name" value="Beta-lactam-related"/>
</dbReference>
<reference evidence="5 6" key="1">
    <citation type="submission" date="2020-11" db="EMBL/GenBank/DDBJ databases">
        <title>Streptomyces spirodelae sp. nov., isolated from duckweed.</title>
        <authorList>
            <person name="Saimee Y."/>
            <person name="Duangmal K."/>
        </authorList>
    </citation>
    <scope>NUCLEOTIDE SEQUENCE [LARGE SCALE GENOMIC DNA]</scope>
    <source>
        <strain evidence="5 6">S16-07</strain>
    </source>
</reference>
<keyword evidence="1 5" id="KW-0378">Hydrolase</keyword>
<dbReference type="InterPro" id="IPR050789">
    <property type="entry name" value="Diverse_Enzym_Activities"/>
</dbReference>
<evidence type="ECO:0000256" key="1">
    <source>
        <dbReference type="ARBA" id="ARBA00022801"/>
    </source>
</evidence>